<name>W0JW55_9EURY</name>
<geneLocation type="plasmid" evidence="1">
    <name>unnamed</name>
</geneLocation>
<dbReference type="HOGENOM" id="CLU_3379874_0_0_2"/>
<proteinExistence type="predicted"/>
<keyword evidence="1" id="KW-0614">Plasmid</keyword>
<sequence>MSDERFGWLPIRSRANSGSARHISLTGCRGDRT</sequence>
<dbReference type="EMBL" id="CP007056">
    <property type="protein sequence ID" value="AHG01562.1"/>
    <property type="molecule type" value="Genomic_DNA"/>
</dbReference>
<dbReference type="Proteomes" id="UP000019024">
    <property type="component" value="Plasmid unnamed"/>
</dbReference>
<keyword evidence="2" id="KW-1185">Reference proteome</keyword>
<dbReference type="KEGG" id="hlr:HALLA_03975"/>
<evidence type="ECO:0000313" key="1">
    <source>
        <dbReference type="EMBL" id="AHG01562.1"/>
    </source>
</evidence>
<organism evidence="1 2">
    <name type="scientific">Halostagnicola larsenii XH-48</name>
    <dbReference type="NCBI Taxonomy" id="797299"/>
    <lineage>
        <taxon>Archaea</taxon>
        <taxon>Methanobacteriati</taxon>
        <taxon>Methanobacteriota</taxon>
        <taxon>Stenosarchaea group</taxon>
        <taxon>Halobacteria</taxon>
        <taxon>Halobacteriales</taxon>
        <taxon>Natrialbaceae</taxon>
        <taxon>Halostagnicola</taxon>
    </lineage>
</organism>
<accession>W0JW55</accession>
<protein>
    <submittedName>
        <fullName evidence="1">Uncharacterized protein</fullName>
    </submittedName>
</protein>
<evidence type="ECO:0000313" key="2">
    <source>
        <dbReference type="Proteomes" id="UP000019024"/>
    </source>
</evidence>
<reference evidence="1 2" key="1">
    <citation type="submission" date="2014-01" db="EMBL/GenBank/DDBJ databases">
        <authorList>
            <consortium name="DOE Joint Genome Institute"/>
            <person name="Anderson I."/>
            <person name="Huntemann M."/>
            <person name="Han J."/>
            <person name="Chen A."/>
            <person name="Kyrpides N."/>
            <person name="Mavromatis K."/>
            <person name="Markowitz V."/>
            <person name="Palaniappan K."/>
            <person name="Ivanova N."/>
            <person name="Schaumberg A."/>
            <person name="Pati A."/>
            <person name="Liolios K."/>
            <person name="Nordberg H.P."/>
            <person name="Cantor M.N."/>
            <person name="Hua S.X."/>
            <person name="Woyke T."/>
        </authorList>
    </citation>
    <scope>NUCLEOTIDE SEQUENCE [LARGE SCALE GENOMIC DNA]</scope>
    <source>
        <strain evidence="1 2">XH-48</strain>
        <plasmid evidence="2">1</plasmid>
    </source>
</reference>
<dbReference type="AlphaFoldDB" id="W0JW55"/>
<gene>
    <name evidence="1" type="ORF">HALLA_03975</name>
</gene>